<evidence type="ECO:0000256" key="3">
    <source>
        <dbReference type="ARBA" id="ARBA00022989"/>
    </source>
</evidence>
<evidence type="ECO:0000256" key="6">
    <source>
        <dbReference type="RuleBase" id="RU000471"/>
    </source>
</evidence>
<evidence type="ECO:0000256" key="5">
    <source>
        <dbReference type="HAMAP-Rule" id="MF_01350"/>
    </source>
</evidence>
<evidence type="ECO:0000256" key="2">
    <source>
        <dbReference type="ARBA" id="ARBA00022692"/>
    </source>
</evidence>
<protein>
    <recommendedName>
        <fullName evidence="5">NADH-quinone oxidoreductase subunit H</fullName>
        <ecNumber evidence="5">7.1.1.-</ecNumber>
    </recommendedName>
    <alternativeName>
        <fullName evidence="5">NADH dehydrogenase I subunit H</fullName>
    </alternativeName>
    <alternativeName>
        <fullName evidence="5">NDH-1 subunit H</fullName>
    </alternativeName>
</protein>
<dbReference type="GO" id="GO:0003954">
    <property type="term" value="F:NADH dehydrogenase activity"/>
    <property type="evidence" value="ECO:0007669"/>
    <property type="project" value="TreeGrafter"/>
</dbReference>
<keyword evidence="4 5" id="KW-0472">Membrane</keyword>
<organism evidence="7 8">
    <name type="scientific">Desulfotomaculum copahuensis</name>
    <dbReference type="NCBI Taxonomy" id="1838280"/>
    <lineage>
        <taxon>Bacteria</taxon>
        <taxon>Bacillati</taxon>
        <taxon>Bacillota</taxon>
        <taxon>Clostridia</taxon>
        <taxon>Eubacteriales</taxon>
        <taxon>Desulfotomaculaceae</taxon>
        <taxon>Desulfotomaculum</taxon>
    </lineage>
</organism>
<keyword evidence="5" id="KW-1278">Translocase</keyword>
<keyword evidence="5 6" id="KW-0520">NAD</keyword>
<comment type="similarity">
    <text evidence="5 6">Belongs to the complex I subunit 1 family.</text>
</comment>
<dbReference type="GO" id="GO:0005886">
    <property type="term" value="C:plasma membrane"/>
    <property type="evidence" value="ECO:0007669"/>
    <property type="project" value="UniProtKB-SubCell"/>
</dbReference>
<dbReference type="EMBL" id="LYVF01000193">
    <property type="protein sequence ID" value="OAT79507.1"/>
    <property type="molecule type" value="Genomic_DNA"/>
</dbReference>
<dbReference type="GO" id="GO:0048038">
    <property type="term" value="F:quinone binding"/>
    <property type="evidence" value="ECO:0007669"/>
    <property type="project" value="UniProtKB-KW"/>
</dbReference>
<accession>A0A1B7LAY6</accession>
<proteinExistence type="inferred from homology"/>
<dbReference type="STRING" id="1838280.A6M21_15505"/>
<reference evidence="7 8" key="1">
    <citation type="submission" date="2016-04" db="EMBL/GenBank/DDBJ databases">
        <authorList>
            <person name="Evans L.H."/>
            <person name="Alamgir A."/>
            <person name="Owens N."/>
            <person name="Weber N.D."/>
            <person name="Virtaneva K."/>
            <person name="Barbian K."/>
            <person name="Babar A."/>
            <person name="Rosenke K."/>
        </authorList>
    </citation>
    <scope>NUCLEOTIDE SEQUENCE [LARGE SCALE GENOMIC DNA]</scope>
    <source>
        <strain evidence="7 8">LMa1</strain>
    </source>
</reference>
<feature type="transmembrane region" description="Helical" evidence="5">
    <location>
        <begin position="322"/>
        <end position="345"/>
    </location>
</feature>
<dbReference type="InterPro" id="IPR001694">
    <property type="entry name" value="NADH_UbQ_OxRdtase_su1/FPO"/>
</dbReference>
<feature type="transmembrane region" description="Helical" evidence="5">
    <location>
        <begin position="134"/>
        <end position="156"/>
    </location>
</feature>
<evidence type="ECO:0000313" key="8">
    <source>
        <dbReference type="Proteomes" id="UP000078532"/>
    </source>
</evidence>
<name>A0A1B7LAY6_9FIRM</name>
<sequence>MGENLFTGIAAWLSALLNAAGVPLIANDIILMVVKFVAILVFILVNVLWLVYMERKVSAYIQCRIGPNRVGPKGLLQTVADIGKLLSKEIIIPRLSDKIVFLLAPVLIFVPPLMIMVVVPWGRDMAAVNMNIGVFYFLALASLSTLIFWMGGWSSYNKYSLVGAMRVVAQMVSYELPLVLALLGVIMLTGTLNMNTIIEAQRHTWFIFAQPLAFLIYFIAGVSETNRTPFDLVEGESEIIAGPYTEYSGMGYAMFMLAEYANVMLVSIMCTVMFLGGWLAPFGWTFIPSWFWFFIKVYVMIFIFMWIRWTYPRIRVDQLMGFGWKVLVPLSLANIFVTGVGMYIYRAIGW</sequence>
<feature type="transmembrane region" description="Helical" evidence="5">
    <location>
        <begin position="99"/>
        <end position="122"/>
    </location>
</feature>
<keyword evidence="3 5" id="KW-1133">Transmembrane helix</keyword>
<feature type="transmembrane region" description="Helical" evidence="5">
    <location>
        <begin position="29"/>
        <end position="52"/>
    </location>
</feature>
<comment type="subcellular location">
    <subcellularLocation>
        <location evidence="5 6">Cell membrane</location>
        <topology evidence="5 6">Multi-pass membrane protein</topology>
    </subcellularLocation>
    <subcellularLocation>
        <location evidence="1">Membrane</location>
        <topology evidence="1">Multi-pass membrane protein</topology>
    </subcellularLocation>
</comment>
<dbReference type="Pfam" id="PF00146">
    <property type="entry name" value="NADHdh"/>
    <property type="match status" value="1"/>
</dbReference>
<feature type="transmembrane region" description="Helical" evidence="5">
    <location>
        <begin position="176"/>
        <end position="198"/>
    </location>
</feature>
<feature type="transmembrane region" description="Helical" evidence="5">
    <location>
        <begin position="204"/>
        <end position="222"/>
    </location>
</feature>
<keyword evidence="5" id="KW-1003">Cell membrane</keyword>
<evidence type="ECO:0000313" key="7">
    <source>
        <dbReference type="EMBL" id="OAT79507.1"/>
    </source>
</evidence>
<feature type="transmembrane region" description="Helical" evidence="5">
    <location>
        <begin position="260"/>
        <end position="284"/>
    </location>
</feature>
<dbReference type="EC" id="7.1.1.-" evidence="5"/>
<dbReference type="NCBIfam" id="NF004741">
    <property type="entry name" value="PRK06076.1-2"/>
    <property type="match status" value="1"/>
</dbReference>
<dbReference type="PANTHER" id="PTHR11432:SF3">
    <property type="entry name" value="NADH-UBIQUINONE OXIDOREDUCTASE CHAIN 1"/>
    <property type="match status" value="1"/>
</dbReference>
<feature type="transmembrane region" description="Helical" evidence="5">
    <location>
        <begin position="290"/>
        <end position="310"/>
    </location>
</feature>
<comment type="caution">
    <text evidence="7">The sequence shown here is derived from an EMBL/GenBank/DDBJ whole genome shotgun (WGS) entry which is preliminary data.</text>
</comment>
<comment type="catalytic activity">
    <reaction evidence="5">
        <text>a quinone + NADH + 5 H(+)(in) = a quinol + NAD(+) + 4 H(+)(out)</text>
        <dbReference type="Rhea" id="RHEA:57888"/>
        <dbReference type="ChEBI" id="CHEBI:15378"/>
        <dbReference type="ChEBI" id="CHEBI:24646"/>
        <dbReference type="ChEBI" id="CHEBI:57540"/>
        <dbReference type="ChEBI" id="CHEBI:57945"/>
        <dbReference type="ChEBI" id="CHEBI:132124"/>
    </reaction>
</comment>
<keyword evidence="8" id="KW-1185">Reference proteome</keyword>
<dbReference type="Proteomes" id="UP000078532">
    <property type="component" value="Unassembled WGS sequence"/>
</dbReference>
<dbReference type="PANTHER" id="PTHR11432">
    <property type="entry name" value="NADH DEHYDROGENASE SUBUNIT 1"/>
    <property type="match status" value="1"/>
</dbReference>
<dbReference type="GO" id="GO:0009060">
    <property type="term" value="P:aerobic respiration"/>
    <property type="evidence" value="ECO:0007669"/>
    <property type="project" value="TreeGrafter"/>
</dbReference>
<evidence type="ECO:0000256" key="1">
    <source>
        <dbReference type="ARBA" id="ARBA00004141"/>
    </source>
</evidence>
<dbReference type="HAMAP" id="MF_01350">
    <property type="entry name" value="NDH1_NuoH"/>
    <property type="match status" value="1"/>
</dbReference>
<comment type="subunit">
    <text evidence="5">NDH-1 is composed of 14 different subunits. Subunits NuoA, H, J, K, L, M, N constitute the membrane sector of the complex.</text>
</comment>
<dbReference type="PROSITE" id="PS00668">
    <property type="entry name" value="COMPLEX1_ND1_2"/>
    <property type="match status" value="1"/>
</dbReference>
<dbReference type="OrthoDB" id="9803734at2"/>
<dbReference type="AlphaFoldDB" id="A0A1B7LAY6"/>
<dbReference type="GO" id="GO:0016655">
    <property type="term" value="F:oxidoreductase activity, acting on NAD(P)H, quinone or similar compound as acceptor"/>
    <property type="evidence" value="ECO:0007669"/>
    <property type="project" value="UniProtKB-UniRule"/>
</dbReference>
<keyword evidence="5" id="KW-0830">Ubiquinone</keyword>
<dbReference type="InterPro" id="IPR018086">
    <property type="entry name" value="NADH_UbQ_OxRdtase_su1_CS"/>
</dbReference>
<gene>
    <name evidence="5" type="primary">nuoH</name>
    <name evidence="7" type="ORF">A6M21_15505</name>
</gene>
<evidence type="ECO:0000256" key="4">
    <source>
        <dbReference type="ARBA" id="ARBA00023136"/>
    </source>
</evidence>
<keyword evidence="5" id="KW-0874">Quinone</keyword>
<keyword evidence="2 5" id="KW-0812">Transmembrane</keyword>
<dbReference type="RefSeq" id="WP_066671159.1">
    <property type="nucleotide sequence ID" value="NZ_LYVF01000193.1"/>
</dbReference>
<comment type="function">
    <text evidence="5">NDH-1 shuttles electrons from NADH, via FMN and iron-sulfur (Fe-S) centers, to quinones in the respiratory chain. The immediate electron acceptor for the enzyme in this species is believed to be ubiquinone. Couples the redox reaction to proton translocation (for every two electrons transferred, four hydrogen ions are translocated across the cytoplasmic membrane), and thus conserves the redox energy in a proton gradient. This subunit may bind ubiquinone.</text>
</comment>